<feature type="region of interest" description="Disordered" evidence="2">
    <location>
        <begin position="62"/>
        <end position="107"/>
    </location>
</feature>
<dbReference type="InterPro" id="IPR028994">
    <property type="entry name" value="Integrin_alpha_N"/>
</dbReference>
<proteinExistence type="predicted"/>
<dbReference type="EMBL" id="CP036265">
    <property type="protein sequence ID" value="QDT14442.1"/>
    <property type="molecule type" value="Genomic_DNA"/>
</dbReference>
<dbReference type="Pfam" id="PF13517">
    <property type="entry name" value="FG-GAP_3"/>
    <property type="match status" value="1"/>
</dbReference>
<organism evidence="4 5">
    <name type="scientific">Alienimonas californiensis</name>
    <dbReference type="NCBI Taxonomy" id="2527989"/>
    <lineage>
        <taxon>Bacteria</taxon>
        <taxon>Pseudomonadati</taxon>
        <taxon>Planctomycetota</taxon>
        <taxon>Planctomycetia</taxon>
        <taxon>Planctomycetales</taxon>
        <taxon>Planctomycetaceae</taxon>
        <taxon>Alienimonas</taxon>
    </lineage>
</organism>
<evidence type="ECO:0000313" key="5">
    <source>
        <dbReference type="Proteomes" id="UP000318741"/>
    </source>
</evidence>
<dbReference type="Gene3D" id="2.130.10.130">
    <property type="entry name" value="Integrin alpha, N-terminal"/>
    <property type="match status" value="1"/>
</dbReference>
<dbReference type="PANTHER" id="PTHR16026">
    <property type="entry name" value="CARTILAGE ACIDIC PROTEIN 1"/>
    <property type="match status" value="1"/>
</dbReference>
<sequence>MPLIDVTAAAGLAGFQHDTGARGEKLLPETMGGGAAFFDFDADGDPDLLMTNSARWPWEDGAEFEQASESRPGSPPPLGGAGPSVAFTPPNGDGEPGPRLYQNDGTGRFTDVTAGSGLTGPAYGMGVACGDYNADGLPDLYLTALGENRLYRNGGGGRFEDVTVATGTAGAAEDWTTAAGWFDADGDGDLDLLALNYLEWSREADLAQPFTLTGRERGYGRPRAFGGTLPRLYRNDGDGRFTEIAEAAGFHVFNPATGEPLAKSLGLTFVDVDEDGDADVFVANDTVRNFLFLNQTAEGEPGRFVEAGVRAGVAYDEAGAARGAMGADAATLRGDRDLGLAIGNFAAEMTALYASRRGAALFADEAAAAGLGAATRPDLTFGVLWADVDLDGRPDLLAANGHLEPEIARVQPGMTYAQPPRLFWNAGPTAAPEFLALGPAAVGPGFEKPFVGRAVTAADVDLDGDPDLLFTELGGPPRLFRNDLAVGRHWLRVTVVGAGENPGAIGATVVATPDGGAGTPVQTKTVNPTRGYLSQVELPLTFGLGGAETVTLRVVWPDGAARTLTDLPTNQAVRVEWPAP</sequence>
<evidence type="ECO:0000313" key="4">
    <source>
        <dbReference type="EMBL" id="QDT14442.1"/>
    </source>
</evidence>
<gene>
    <name evidence="4" type="ORF">CA12_05150</name>
</gene>
<name>A0A517P4Y1_9PLAN</name>
<dbReference type="InterPro" id="IPR027039">
    <property type="entry name" value="Crtac1"/>
</dbReference>
<dbReference type="KEGG" id="acaf:CA12_05150"/>
<dbReference type="Pfam" id="PF07593">
    <property type="entry name" value="UnbV_ASPIC"/>
    <property type="match status" value="1"/>
</dbReference>
<evidence type="ECO:0000259" key="3">
    <source>
        <dbReference type="Pfam" id="PF07593"/>
    </source>
</evidence>
<protein>
    <submittedName>
        <fullName evidence="4">FG-GAP repeat protein</fullName>
    </submittedName>
</protein>
<accession>A0A517P4Y1</accession>
<evidence type="ECO:0000256" key="1">
    <source>
        <dbReference type="ARBA" id="ARBA00022729"/>
    </source>
</evidence>
<feature type="domain" description="ASPIC/UnbV" evidence="3">
    <location>
        <begin position="504"/>
        <end position="573"/>
    </location>
</feature>
<reference evidence="4 5" key="1">
    <citation type="submission" date="2019-02" db="EMBL/GenBank/DDBJ databases">
        <title>Deep-cultivation of Planctomycetes and their phenomic and genomic characterization uncovers novel biology.</title>
        <authorList>
            <person name="Wiegand S."/>
            <person name="Jogler M."/>
            <person name="Boedeker C."/>
            <person name="Pinto D."/>
            <person name="Vollmers J."/>
            <person name="Rivas-Marin E."/>
            <person name="Kohn T."/>
            <person name="Peeters S.H."/>
            <person name="Heuer A."/>
            <person name="Rast P."/>
            <person name="Oberbeckmann S."/>
            <person name="Bunk B."/>
            <person name="Jeske O."/>
            <person name="Meyerdierks A."/>
            <person name="Storesund J.E."/>
            <person name="Kallscheuer N."/>
            <person name="Luecker S."/>
            <person name="Lage O.M."/>
            <person name="Pohl T."/>
            <person name="Merkel B.J."/>
            <person name="Hornburger P."/>
            <person name="Mueller R.-W."/>
            <person name="Bruemmer F."/>
            <person name="Labrenz M."/>
            <person name="Spormann A.M."/>
            <person name="Op den Camp H."/>
            <person name="Overmann J."/>
            <person name="Amann R."/>
            <person name="Jetten M.S.M."/>
            <person name="Mascher T."/>
            <person name="Medema M.H."/>
            <person name="Devos D.P."/>
            <person name="Kaster A.-K."/>
            <person name="Ovreas L."/>
            <person name="Rohde M."/>
            <person name="Galperin M.Y."/>
            <person name="Jogler C."/>
        </authorList>
    </citation>
    <scope>NUCLEOTIDE SEQUENCE [LARGE SCALE GENOMIC DNA]</scope>
    <source>
        <strain evidence="4 5">CA12</strain>
    </source>
</reference>
<dbReference type="Proteomes" id="UP000318741">
    <property type="component" value="Chromosome"/>
</dbReference>
<dbReference type="InterPro" id="IPR013517">
    <property type="entry name" value="FG-GAP"/>
</dbReference>
<dbReference type="SUPFAM" id="SSF69318">
    <property type="entry name" value="Integrin alpha N-terminal domain"/>
    <property type="match status" value="1"/>
</dbReference>
<keyword evidence="5" id="KW-1185">Reference proteome</keyword>
<dbReference type="PANTHER" id="PTHR16026:SF0">
    <property type="entry name" value="CARTILAGE ACIDIC PROTEIN 1"/>
    <property type="match status" value="1"/>
</dbReference>
<dbReference type="RefSeq" id="WP_165700513.1">
    <property type="nucleotide sequence ID" value="NZ_CP036265.1"/>
</dbReference>
<dbReference type="AlphaFoldDB" id="A0A517P4Y1"/>
<dbReference type="InterPro" id="IPR011519">
    <property type="entry name" value="UnbV_ASPIC"/>
</dbReference>
<evidence type="ECO:0000256" key="2">
    <source>
        <dbReference type="SAM" id="MobiDB-lite"/>
    </source>
</evidence>
<keyword evidence="1" id="KW-0732">Signal</keyword>